<protein>
    <recommendedName>
        <fullName evidence="3">Hemerythrin-like domain-containing protein</fullName>
    </recommendedName>
</protein>
<evidence type="ECO:0000313" key="2">
    <source>
        <dbReference type="Proteomes" id="UP000614216"/>
    </source>
</evidence>
<reference evidence="1" key="1">
    <citation type="submission" date="2021-01" db="EMBL/GenBank/DDBJ databases">
        <title>Fulvivirga kasyanovii gen. nov., sp nov., a novel member of the phylum Bacteroidetes isolated from seawater in a mussel farm.</title>
        <authorList>
            <person name="Zhao L.-H."/>
            <person name="Wang Z.-J."/>
        </authorList>
    </citation>
    <scope>NUCLEOTIDE SEQUENCE</scope>
    <source>
        <strain evidence="1">29W222</strain>
    </source>
</reference>
<evidence type="ECO:0008006" key="3">
    <source>
        <dbReference type="Google" id="ProtNLM"/>
    </source>
</evidence>
<keyword evidence="2" id="KW-1185">Reference proteome</keyword>
<evidence type="ECO:0000313" key="1">
    <source>
        <dbReference type="EMBL" id="MBL6447730.1"/>
    </source>
</evidence>
<comment type="caution">
    <text evidence="1">The sequence shown here is derived from an EMBL/GenBank/DDBJ whole genome shotgun (WGS) entry which is preliminary data.</text>
</comment>
<dbReference type="Proteomes" id="UP000614216">
    <property type="component" value="Unassembled WGS sequence"/>
</dbReference>
<accession>A0A937FX15</accession>
<dbReference type="EMBL" id="JAEUGD010000053">
    <property type="protein sequence ID" value="MBL6447730.1"/>
    <property type="molecule type" value="Genomic_DNA"/>
</dbReference>
<sequence>MKDEYYDWPAELLVKTVIKSHYCTILAILTEVKISFDQFMFRYKGQHNLQELYEAFKFLAWKQEAHIHKESIVIIPFVTRYSLELKKGSGVRMSGLHSACHPIHEMYKEHKIEKQRLDLLLELMSHVHFNDKLAEAQFKKIYIELLKFRKYWHEQVLLENNILFPKIIEMEATLDPM</sequence>
<proteinExistence type="predicted"/>
<dbReference type="Gene3D" id="1.20.120.520">
    <property type="entry name" value="nmb1532 protein domain like"/>
    <property type="match status" value="1"/>
</dbReference>
<dbReference type="AlphaFoldDB" id="A0A937FX15"/>
<name>A0A937FX15_9BACT</name>
<organism evidence="1 2">
    <name type="scientific">Fulvivirga marina</name>
    <dbReference type="NCBI Taxonomy" id="2494733"/>
    <lineage>
        <taxon>Bacteria</taxon>
        <taxon>Pseudomonadati</taxon>
        <taxon>Bacteroidota</taxon>
        <taxon>Cytophagia</taxon>
        <taxon>Cytophagales</taxon>
        <taxon>Fulvivirgaceae</taxon>
        <taxon>Fulvivirga</taxon>
    </lineage>
</organism>
<dbReference type="RefSeq" id="WP_202857269.1">
    <property type="nucleotide sequence ID" value="NZ_JAEUGD010000053.1"/>
</dbReference>
<gene>
    <name evidence="1" type="ORF">JMN32_15535</name>
</gene>